<name>A0A7K1UAL1_9BACT</name>
<gene>
    <name evidence="1" type="ORF">GO493_24165</name>
</gene>
<dbReference type="AlphaFoldDB" id="A0A7K1UAL1"/>
<comment type="caution">
    <text evidence="1">The sequence shown here is derived from an EMBL/GenBank/DDBJ whole genome shotgun (WGS) entry which is preliminary data.</text>
</comment>
<dbReference type="Proteomes" id="UP000461730">
    <property type="component" value="Unassembled WGS sequence"/>
</dbReference>
<protein>
    <submittedName>
        <fullName evidence="1">Uncharacterized protein</fullName>
    </submittedName>
</protein>
<accession>A0A7K1UAL1</accession>
<evidence type="ECO:0000313" key="2">
    <source>
        <dbReference type="Proteomes" id="UP000461730"/>
    </source>
</evidence>
<organism evidence="1 2">
    <name type="scientific">Chitinophaga tropicalis</name>
    <dbReference type="NCBI Taxonomy" id="2683588"/>
    <lineage>
        <taxon>Bacteria</taxon>
        <taxon>Pseudomonadati</taxon>
        <taxon>Bacteroidota</taxon>
        <taxon>Chitinophagia</taxon>
        <taxon>Chitinophagales</taxon>
        <taxon>Chitinophagaceae</taxon>
        <taxon>Chitinophaga</taxon>
    </lineage>
</organism>
<reference evidence="1 2" key="1">
    <citation type="submission" date="2019-12" db="EMBL/GenBank/DDBJ databases">
        <title>Chitinophaga sp. strain ysch24 (GDMCC 1.1355), whole genome shotgun sequence.</title>
        <authorList>
            <person name="Zhang X."/>
        </authorList>
    </citation>
    <scope>NUCLEOTIDE SEQUENCE [LARGE SCALE GENOMIC DNA]</scope>
    <source>
        <strain evidence="2">ysch24</strain>
    </source>
</reference>
<dbReference type="EMBL" id="WRXN01000013">
    <property type="protein sequence ID" value="MVT11383.1"/>
    <property type="molecule type" value="Genomic_DNA"/>
</dbReference>
<dbReference type="RefSeq" id="WP_157308810.1">
    <property type="nucleotide sequence ID" value="NZ_WRXN01000013.1"/>
</dbReference>
<keyword evidence="2" id="KW-1185">Reference proteome</keyword>
<sequence>MGKKKKKMVTIKKEYQSAVVAFGNSGLPLGQRDDLLDLAIIATKSGDPSLLQLFEPLPSLEELQKMKVQPLLPVIEALKETASPGTEE</sequence>
<evidence type="ECO:0000313" key="1">
    <source>
        <dbReference type="EMBL" id="MVT11383.1"/>
    </source>
</evidence>
<proteinExistence type="predicted"/>